<dbReference type="Pfam" id="PF07963">
    <property type="entry name" value="N_methyl"/>
    <property type="match status" value="1"/>
</dbReference>
<dbReference type="SUPFAM" id="SSF54523">
    <property type="entry name" value="Pili subunits"/>
    <property type="match status" value="1"/>
</dbReference>
<comment type="caution">
    <text evidence="2">The sequence shown here is derived from an EMBL/GenBank/DDBJ whole genome shotgun (WGS) entry which is preliminary data.</text>
</comment>
<sequence>MRTIRNYVQAEKARREESGDESGFSLIELIVVVVILGILAAIAVPVFLGLQDQAEESALESIVANGASQVASDLAQNTAAAAVATNLDSLEAQSTSQIPGITLSVAPKVAGDPLQVDNFCVSGVSTKITTAVKSGPGC</sequence>
<gene>
    <name evidence="2" type="ORF">SAMN04487751_1449</name>
</gene>
<protein>
    <submittedName>
        <fullName evidence="2">N-terminal methylation site-containing protein</fullName>
    </submittedName>
</protein>
<dbReference type="InterPro" id="IPR012902">
    <property type="entry name" value="N_methyl_site"/>
</dbReference>
<accession>A0A7Z7D125</accession>
<dbReference type="Proteomes" id="UP000198702">
    <property type="component" value="Unassembled WGS sequence"/>
</dbReference>
<dbReference type="PROSITE" id="PS00409">
    <property type="entry name" value="PROKAR_NTER_METHYL"/>
    <property type="match status" value="1"/>
</dbReference>
<keyword evidence="1" id="KW-0472">Membrane</keyword>
<dbReference type="EMBL" id="FOQZ01000001">
    <property type="protein sequence ID" value="SFI37130.1"/>
    <property type="molecule type" value="Genomic_DNA"/>
</dbReference>
<dbReference type="AlphaFoldDB" id="A0A7Z7D125"/>
<reference evidence="2 3" key="1">
    <citation type="submission" date="2016-10" db="EMBL/GenBank/DDBJ databases">
        <authorList>
            <person name="Varghese N."/>
            <person name="Submissions S."/>
        </authorList>
    </citation>
    <scope>NUCLEOTIDE SEQUENCE [LARGE SCALE GENOMIC DNA]</scope>
    <source>
        <strain evidence="2 3">UNC380MFSha3.1</strain>
    </source>
</reference>
<keyword evidence="1" id="KW-1133">Transmembrane helix</keyword>
<evidence type="ECO:0000313" key="3">
    <source>
        <dbReference type="Proteomes" id="UP000198702"/>
    </source>
</evidence>
<evidence type="ECO:0000313" key="2">
    <source>
        <dbReference type="EMBL" id="SFI37130.1"/>
    </source>
</evidence>
<name>A0A7Z7D125_9MICO</name>
<dbReference type="NCBIfam" id="TIGR02532">
    <property type="entry name" value="IV_pilin_GFxxxE"/>
    <property type="match status" value="1"/>
</dbReference>
<keyword evidence="1" id="KW-0812">Transmembrane</keyword>
<feature type="transmembrane region" description="Helical" evidence="1">
    <location>
        <begin position="26"/>
        <end position="50"/>
    </location>
</feature>
<organism evidence="2 3">
    <name type="scientific">Microbacterium saccharophilum</name>
    <dbReference type="NCBI Taxonomy" id="1213358"/>
    <lineage>
        <taxon>Bacteria</taxon>
        <taxon>Bacillati</taxon>
        <taxon>Actinomycetota</taxon>
        <taxon>Actinomycetes</taxon>
        <taxon>Micrococcales</taxon>
        <taxon>Microbacteriaceae</taxon>
        <taxon>Microbacterium</taxon>
    </lineage>
</organism>
<dbReference type="Gene3D" id="3.30.700.10">
    <property type="entry name" value="Glycoprotein, Type 4 Pilin"/>
    <property type="match status" value="1"/>
</dbReference>
<proteinExistence type="predicted"/>
<dbReference type="InterPro" id="IPR045584">
    <property type="entry name" value="Pilin-like"/>
</dbReference>
<dbReference type="RefSeq" id="WP_051526191.1">
    <property type="nucleotide sequence ID" value="NZ_FOQZ01000001.1"/>
</dbReference>
<evidence type="ECO:0000256" key="1">
    <source>
        <dbReference type="SAM" id="Phobius"/>
    </source>
</evidence>